<evidence type="ECO:0000256" key="3">
    <source>
        <dbReference type="SAM" id="MobiDB-lite"/>
    </source>
</evidence>
<feature type="compositionally biased region" description="Polar residues" evidence="3">
    <location>
        <begin position="298"/>
        <end position="312"/>
    </location>
</feature>
<evidence type="ECO:0000256" key="1">
    <source>
        <dbReference type="ARBA" id="ARBA00022670"/>
    </source>
</evidence>
<dbReference type="Pfam" id="PF09331">
    <property type="entry name" value="DUF1985"/>
    <property type="match status" value="1"/>
</dbReference>
<dbReference type="PROSITE" id="PS50600">
    <property type="entry name" value="ULP_PROTEASE"/>
    <property type="match status" value="1"/>
</dbReference>
<gene>
    <name evidence="5" type="ORF">ISN44_As03g035290</name>
</gene>
<keyword evidence="2" id="KW-0378">Hydrolase</keyword>
<accession>A0A8T2FBE1</accession>
<evidence type="ECO:0000256" key="2">
    <source>
        <dbReference type="ARBA" id="ARBA00022801"/>
    </source>
</evidence>
<proteinExistence type="predicted"/>
<dbReference type="OrthoDB" id="1930729at2759"/>
<feature type="region of interest" description="Disordered" evidence="3">
    <location>
        <begin position="280"/>
        <end position="329"/>
    </location>
</feature>
<organism evidence="5 6">
    <name type="scientific">Arabidopsis suecica</name>
    <name type="common">Swedish thale-cress</name>
    <name type="synonym">Cardaminopsis suecica</name>
    <dbReference type="NCBI Taxonomy" id="45249"/>
    <lineage>
        <taxon>Eukaryota</taxon>
        <taxon>Viridiplantae</taxon>
        <taxon>Streptophyta</taxon>
        <taxon>Embryophyta</taxon>
        <taxon>Tracheophyta</taxon>
        <taxon>Spermatophyta</taxon>
        <taxon>Magnoliopsida</taxon>
        <taxon>eudicotyledons</taxon>
        <taxon>Gunneridae</taxon>
        <taxon>Pentapetalae</taxon>
        <taxon>rosids</taxon>
        <taxon>malvids</taxon>
        <taxon>Brassicales</taxon>
        <taxon>Brassicaceae</taxon>
        <taxon>Camelineae</taxon>
        <taxon>Arabidopsis</taxon>
    </lineage>
</organism>
<feature type="domain" description="Ubiquitin-like protease family profile" evidence="4">
    <location>
        <begin position="980"/>
        <end position="1177"/>
    </location>
</feature>
<reference evidence="5 6" key="1">
    <citation type="submission" date="2020-12" db="EMBL/GenBank/DDBJ databases">
        <title>Concerted genomic and epigenomic changes stabilize Arabidopsis allopolyploids.</title>
        <authorList>
            <person name="Chen Z."/>
        </authorList>
    </citation>
    <scope>NUCLEOTIDE SEQUENCE [LARGE SCALE GENOMIC DNA]</scope>
    <source>
        <strain evidence="5">As9502</strain>
        <tissue evidence="5">Leaf</tissue>
    </source>
</reference>
<dbReference type="EMBL" id="JAEFBJ010000003">
    <property type="protein sequence ID" value="KAG7633242.1"/>
    <property type="molecule type" value="Genomic_DNA"/>
</dbReference>
<dbReference type="PANTHER" id="PTHR48449">
    <property type="entry name" value="DUF1985 DOMAIN-CONTAINING PROTEIN"/>
    <property type="match status" value="1"/>
</dbReference>
<evidence type="ECO:0000313" key="6">
    <source>
        <dbReference type="Proteomes" id="UP000694251"/>
    </source>
</evidence>
<dbReference type="InterPro" id="IPR015410">
    <property type="entry name" value="DUF1985"/>
</dbReference>
<comment type="caution">
    <text evidence="5">The sequence shown here is derived from an EMBL/GenBank/DDBJ whole genome shotgun (WGS) entry which is preliminary data.</text>
</comment>
<dbReference type="Pfam" id="PF02902">
    <property type="entry name" value="Peptidase_C48"/>
    <property type="match status" value="1"/>
</dbReference>
<name>A0A8T2FBE1_ARASU</name>
<sequence length="1427" mass="159678">MKEMGTIRSSHDWVATSKDDGVLRLQDDLNSVASDRDPRRSLRPHASLPNQNCYQRINAIILRMRILLWRFKTQLGPKTFFVQRSSFLWVELVVVVKFLGSQFSIIDPLKAKISSGSSSQNPASSHPVSCSPRKMTCFAFLDQEVTSLDHGISTISARNHVAEFTALLGQHSKTGTLSLLNVFSLPHSLASSSPLVLFYLHLICFGLLLPEQIRERIMVMTRSERRRQIAIGIDQSCSTSIRGHGFAPPRKLNATASVVVSRNRNRQALCTGPISRPVMPPSSMCDARRGVTGAEMPSSDTDGDTSVESITPSDSSGSITLSSSRDEENEAEMLPARFFSADRYPRNGRVNSYSRPQYLVDILTILDGTPELELLEKSPFWSLFLLLVRRCSLSGKLLHNILCRQIVSHNPEEIWFTFGGHPLRFSLVEFGNVTGLHCGPYPDQERIDCEQTPKAGVSPYWDTLVGSDTDVTIDDIVNMLKSDPGMAGWKKLRLVLIVIVEGILICGTQPIRPSFALVEMVKNLEFFYRFPWGRLAFERTLRMIKVGNRIRKQSTLIKKLKQKSLVVHGFPIALQLMLFETIPLLLRYLPCSNDAQTFCDRKLSLLPKLKTYHTENIIAVEHDAKLCVLQNLYSNPREWTVHRPSGYEGDPRVTYMLNLIHGGYSFCKLDWSGGDATLDRLCICQKSKNRPCLCGDACYSDGKVLTLEGTSTPTGFDTAKELAKLWDEVAALKKSTSASVGSLRASMLSEFNSLIDAKNCLQCTSSVDIVKTNFFPEVVTVVPTDGAQQSLPVCSAPTILPCTARSVTPLDTSIRHPCKRRRSNILTYKYADSSTKACNIVHMVSNKENNTEKSIVQAASVQQLEESYPINTAMREQTRLSINTPTPASYVDSAHVKLLHSLSNIISEDEGSPRKLLSEVIALQPTDPPTSCSLTEQRQILSLSGDSCYLPRQTPKADVITNFTEQLQKYQKPSYDIDGCEVPKTFFSEIYTSQCLLSRTHLDIMVRSFWSNCSSHLAARNIVVVDSLLTQLLSTQYSTFLESSNPSSFVWHPVLSSCIEGTLGDCPNTTTWFKDVHTVYTIMSWGNCHWVGLVIYLQTWHRDILDPLLAATTDTEVISYMSPLLNMLPHLIMATCETRDIEHVDNTNFSYSRLEPLPQNHNGGDCGPYALKLIEMHSHGYELKHLSSISASMIEDSRMQYALDVYKQFVGNRATNKMDSLLDDVSIEIFRRLSAPSFVNLAPMLSVSKKHSQLAFSEGVLRMLSLDEFFNNADLINEGSAFRSFFVKCVAAKNPVAVYLESIRIAAQTMDINMSISLLFSAVPDSDYTLFARGIFLITADCPSEGIATISALFARVGSMDRMDVIGNVVYRHLLIFRPLPRRLFANLRVVDSIPRCLGNNCTNHRRCLNCFVFWFVVKFNNILRSG</sequence>
<dbReference type="GO" id="GO:0008234">
    <property type="term" value="F:cysteine-type peptidase activity"/>
    <property type="evidence" value="ECO:0007669"/>
    <property type="project" value="InterPro"/>
</dbReference>
<dbReference type="Proteomes" id="UP000694251">
    <property type="component" value="Chromosome 3"/>
</dbReference>
<protein>
    <recommendedName>
        <fullName evidence="4">Ubiquitin-like protease family profile domain-containing protein</fullName>
    </recommendedName>
</protein>
<keyword evidence="6" id="KW-1185">Reference proteome</keyword>
<feature type="compositionally biased region" description="Low complexity" evidence="3">
    <location>
        <begin position="313"/>
        <end position="323"/>
    </location>
</feature>
<dbReference type="PANTHER" id="PTHR48449:SF1">
    <property type="entry name" value="DUF1985 DOMAIN-CONTAINING PROTEIN"/>
    <property type="match status" value="1"/>
</dbReference>
<evidence type="ECO:0000313" key="5">
    <source>
        <dbReference type="EMBL" id="KAG7633242.1"/>
    </source>
</evidence>
<dbReference type="InterPro" id="IPR003653">
    <property type="entry name" value="Peptidase_C48_C"/>
</dbReference>
<evidence type="ECO:0000259" key="4">
    <source>
        <dbReference type="PROSITE" id="PS50600"/>
    </source>
</evidence>
<keyword evidence="1" id="KW-0645">Protease</keyword>
<dbReference type="GO" id="GO:0006508">
    <property type="term" value="P:proteolysis"/>
    <property type="evidence" value="ECO:0007669"/>
    <property type="project" value="UniProtKB-KW"/>
</dbReference>